<gene>
    <name evidence="4" type="ORF">WR164_15510</name>
</gene>
<feature type="domain" description="ABC transporter" evidence="3">
    <location>
        <begin position="3"/>
        <end position="206"/>
    </location>
</feature>
<dbReference type="SUPFAM" id="SSF52540">
    <property type="entry name" value="P-loop containing nucleoside triphosphate hydrolases"/>
    <property type="match status" value="1"/>
</dbReference>
<evidence type="ECO:0000313" key="5">
    <source>
        <dbReference type="Proteomes" id="UP001144204"/>
    </source>
</evidence>
<keyword evidence="5" id="KW-1185">Reference proteome</keyword>
<organism evidence="4 5">
    <name type="scientific">Philodulcilactobacillus myokoensis</name>
    <dbReference type="NCBI Taxonomy" id="2929573"/>
    <lineage>
        <taxon>Bacteria</taxon>
        <taxon>Bacillati</taxon>
        <taxon>Bacillota</taxon>
        <taxon>Bacilli</taxon>
        <taxon>Lactobacillales</taxon>
        <taxon>Lactobacillaceae</taxon>
        <taxon>Philodulcilactobacillus</taxon>
    </lineage>
</organism>
<keyword evidence="2 4" id="KW-0067">ATP-binding</keyword>
<protein>
    <submittedName>
        <fullName evidence="4">ABC transporter ATP-binding protein</fullName>
    </submittedName>
</protein>
<dbReference type="Proteomes" id="UP001144204">
    <property type="component" value="Unassembled WGS sequence"/>
</dbReference>
<dbReference type="Gene3D" id="3.40.50.300">
    <property type="entry name" value="P-loop containing nucleotide triphosphate hydrolases"/>
    <property type="match status" value="1"/>
</dbReference>
<dbReference type="InterPro" id="IPR003593">
    <property type="entry name" value="AAA+_ATPase"/>
</dbReference>
<dbReference type="PROSITE" id="PS50893">
    <property type="entry name" value="ABC_TRANSPORTER_2"/>
    <property type="match status" value="1"/>
</dbReference>
<proteinExistence type="predicted"/>
<dbReference type="PANTHER" id="PTHR43158">
    <property type="entry name" value="SKFA PEPTIDE EXPORT ATP-BINDING PROTEIN SKFE"/>
    <property type="match status" value="1"/>
</dbReference>
<dbReference type="InterPro" id="IPR027417">
    <property type="entry name" value="P-loop_NTPase"/>
</dbReference>
<dbReference type="SMART" id="SM00382">
    <property type="entry name" value="AAA"/>
    <property type="match status" value="1"/>
</dbReference>
<evidence type="ECO:0000256" key="2">
    <source>
        <dbReference type="ARBA" id="ARBA00022840"/>
    </source>
</evidence>
<keyword evidence="1" id="KW-0547">Nucleotide-binding</keyword>
<dbReference type="GO" id="GO:0005524">
    <property type="term" value="F:ATP binding"/>
    <property type="evidence" value="ECO:0007669"/>
    <property type="project" value="UniProtKB-KW"/>
</dbReference>
<evidence type="ECO:0000313" key="4">
    <source>
        <dbReference type="EMBL" id="GLB47572.1"/>
    </source>
</evidence>
<name>A0A9W6ETR5_9LACO</name>
<reference evidence="4" key="1">
    <citation type="submission" date="2022-07" db="EMBL/GenBank/DDBJ databases">
        <authorList>
            <person name="Kouya T."/>
            <person name="Ishiyama Y."/>
        </authorList>
    </citation>
    <scope>NUCLEOTIDE SEQUENCE</scope>
    <source>
        <strain evidence="4">WR16-4</strain>
    </source>
</reference>
<reference evidence="4" key="2">
    <citation type="journal article" date="2023" name="PLoS ONE">
        <title>Philodulcilactobacillus myokoensis gen. nov., sp. nov., a fructophilic, acidophilic, and agar-phobic lactic acid bacterium isolated from fermented vegetable extracts.</title>
        <authorList>
            <person name="Kouya T."/>
            <person name="Ishiyama Y."/>
            <person name="Ohashi S."/>
            <person name="Kumakubo R."/>
            <person name="Yamazaki T."/>
            <person name="Otaki T."/>
        </authorList>
    </citation>
    <scope>NUCLEOTIDE SEQUENCE</scope>
    <source>
        <strain evidence="4">WR16-4</strain>
    </source>
</reference>
<comment type="caution">
    <text evidence="4">The sequence shown here is derived from an EMBL/GenBank/DDBJ whole genome shotgun (WGS) entry which is preliminary data.</text>
</comment>
<accession>A0A9W6ETR5</accession>
<sequence>MALEVKNLSISFPHLRVINNFTYQFNQNGLYLFVATNGSGKTSIFRSILGLIHSKNNGITIDDKPMAQMRRSVFYYESSNWFDINMSGMDYLKLIKTQWKSNVKINAVIHFWKMENYVNKSIRKYSLGMKQKLLIALYLISDADYLIMDEINNGLDEDSRKKLLKKLNELSQHKCIIISSHYKDEVYPYADKILTIKDHEVINDNH</sequence>
<evidence type="ECO:0000256" key="1">
    <source>
        <dbReference type="ARBA" id="ARBA00022741"/>
    </source>
</evidence>
<dbReference type="PROSITE" id="PS00211">
    <property type="entry name" value="ABC_TRANSPORTER_1"/>
    <property type="match status" value="1"/>
</dbReference>
<dbReference type="InterPro" id="IPR017871">
    <property type="entry name" value="ABC_transporter-like_CS"/>
</dbReference>
<evidence type="ECO:0000259" key="3">
    <source>
        <dbReference type="PROSITE" id="PS50893"/>
    </source>
</evidence>
<dbReference type="AlphaFoldDB" id="A0A9W6ETR5"/>
<dbReference type="RefSeq" id="WP_286137108.1">
    <property type="nucleotide sequence ID" value="NZ_BRPL01000004.1"/>
</dbReference>
<dbReference type="InterPro" id="IPR003439">
    <property type="entry name" value="ABC_transporter-like_ATP-bd"/>
</dbReference>
<dbReference type="EMBL" id="BRPL01000004">
    <property type="protein sequence ID" value="GLB47572.1"/>
    <property type="molecule type" value="Genomic_DNA"/>
</dbReference>
<dbReference type="Pfam" id="PF00005">
    <property type="entry name" value="ABC_tran"/>
    <property type="match status" value="1"/>
</dbReference>
<dbReference type="PANTHER" id="PTHR43158:SF7">
    <property type="entry name" value="ABC TRANSPORTER, ATP-BINDING PROTEIN"/>
    <property type="match status" value="1"/>
</dbReference>
<dbReference type="GO" id="GO:0016887">
    <property type="term" value="F:ATP hydrolysis activity"/>
    <property type="evidence" value="ECO:0007669"/>
    <property type="project" value="InterPro"/>
</dbReference>